<dbReference type="GO" id="GO:0005886">
    <property type="term" value="C:plasma membrane"/>
    <property type="evidence" value="ECO:0007669"/>
    <property type="project" value="TreeGrafter"/>
</dbReference>
<feature type="transmembrane region" description="Helical" evidence="4">
    <location>
        <begin position="292"/>
        <end position="311"/>
    </location>
</feature>
<feature type="transmembrane region" description="Helical" evidence="4">
    <location>
        <begin position="377"/>
        <end position="397"/>
    </location>
</feature>
<feature type="transmembrane region" description="Helical" evidence="4">
    <location>
        <begin position="148"/>
        <end position="169"/>
    </location>
</feature>
<evidence type="ECO:0000256" key="1">
    <source>
        <dbReference type="ARBA" id="ARBA00022692"/>
    </source>
</evidence>
<evidence type="ECO:0000259" key="5">
    <source>
        <dbReference type="PROSITE" id="PS50850"/>
    </source>
</evidence>
<feature type="transmembrane region" description="Helical" evidence="4">
    <location>
        <begin position="109"/>
        <end position="127"/>
    </location>
</feature>
<feature type="transmembrane region" description="Helical" evidence="4">
    <location>
        <begin position="265"/>
        <end position="285"/>
    </location>
</feature>
<dbReference type="CDD" id="cd17478">
    <property type="entry name" value="MFS_FsR"/>
    <property type="match status" value="1"/>
</dbReference>
<protein>
    <recommendedName>
        <fullName evidence="5">Major facilitator superfamily (MFS) profile domain-containing protein</fullName>
    </recommendedName>
</protein>
<dbReference type="PANTHER" id="PTHR43129">
    <property type="entry name" value="FOSMIDOMYCIN RESISTANCE PROTEIN"/>
    <property type="match status" value="1"/>
</dbReference>
<dbReference type="RefSeq" id="WP_008862434.1">
    <property type="nucleotide sequence ID" value="NZ_JH815205.1"/>
</dbReference>
<dbReference type="InterPro" id="IPR011701">
    <property type="entry name" value="MFS"/>
</dbReference>
<dbReference type="Gene3D" id="1.20.1250.20">
    <property type="entry name" value="MFS general substrate transporter like domains"/>
    <property type="match status" value="2"/>
</dbReference>
<name>K0WYL9_9BACT</name>
<sequence>MKSILIKLKGHPHVQKGTAYTILFAMGFCHLLNDMIQSVIPAMYPVLKDNFGFTFAQIGIITLVFQLTSSVFQPFVGQYADRRPQPYSLSAGMCFTLTGLLLLAFASNFFLILLAVAIIGCGSSVFHPEASRVAQIASGGRKSLAQSIFQVGGNGGSAIGPLLAALIIIPYGQHAVGWFSIAALLASAILVRVGYWYKLTLSQTGMSHRAQQTTSCNLSKKAIRNALIILVIMLFSKYFFISCMTSYFTFFLIEKFGITVQQSQLCLFAFLAALAIGTLLGGFLGDRYGRKYVILFSILGAAPFTLVLPYLNLFWTLVIAVIIGFIIASAFSAILVYATDLKPDKVGMISGIFFGLMFGLGGIGSAFFGWLADETSIEFIFKVSTLLPLLGIIAGFLPNIKPSNR</sequence>
<dbReference type="Proteomes" id="UP000006044">
    <property type="component" value="Unassembled WGS sequence"/>
</dbReference>
<dbReference type="GeneID" id="77849250"/>
<keyword evidence="7" id="KW-1185">Reference proteome</keyword>
<comment type="caution">
    <text evidence="6">The sequence shown here is derived from an EMBL/GenBank/DDBJ whole genome shotgun (WGS) entry which is preliminary data.</text>
</comment>
<dbReference type="SUPFAM" id="SSF103473">
    <property type="entry name" value="MFS general substrate transporter"/>
    <property type="match status" value="1"/>
</dbReference>
<dbReference type="PROSITE" id="PS50850">
    <property type="entry name" value="MFS"/>
    <property type="match status" value="1"/>
</dbReference>
<dbReference type="GO" id="GO:0022857">
    <property type="term" value="F:transmembrane transporter activity"/>
    <property type="evidence" value="ECO:0007669"/>
    <property type="project" value="InterPro"/>
</dbReference>
<dbReference type="OrthoDB" id="9770492at2"/>
<feature type="transmembrane region" description="Helical" evidence="4">
    <location>
        <begin position="317"/>
        <end position="339"/>
    </location>
</feature>
<feature type="transmembrane region" description="Helical" evidence="4">
    <location>
        <begin position="175"/>
        <end position="197"/>
    </location>
</feature>
<evidence type="ECO:0000256" key="3">
    <source>
        <dbReference type="ARBA" id="ARBA00023136"/>
    </source>
</evidence>
<dbReference type="PATRIC" id="fig|742726.3.peg.2126"/>
<dbReference type="STRING" id="742726.HMPREF9448_02032"/>
<keyword evidence="3 4" id="KW-0472">Membrane</keyword>
<evidence type="ECO:0000313" key="7">
    <source>
        <dbReference type="Proteomes" id="UP000006044"/>
    </source>
</evidence>
<dbReference type="PANTHER" id="PTHR43129:SF1">
    <property type="entry name" value="FOSMIDOMYCIN RESISTANCE PROTEIN"/>
    <property type="match status" value="1"/>
</dbReference>
<keyword evidence="1 4" id="KW-0812">Transmembrane</keyword>
<dbReference type="InterPro" id="IPR036259">
    <property type="entry name" value="MFS_trans_sf"/>
</dbReference>
<evidence type="ECO:0000313" key="6">
    <source>
        <dbReference type="EMBL" id="EJZ63376.1"/>
    </source>
</evidence>
<feature type="domain" description="Major facilitator superfamily (MFS) profile" evidence="5">
    <location>
        <begin position="22"/>
        <end position="403"/>
    </location>
</feature>
<dbReference type="Pfam" id="PF07690">
    <property type="entry name" value="MFS_1"/>
    <property type="match status" value="1"/>
</dbReference>
<feature type="transmembrane region" description="Helical" evidence="4">
    <location>
        <begin position="52"/>
        <end position="75"/>
    </location>
</feature>
<feature type="transmembrane region" description="Helical" evidence="4">
    <location>
        <begin position="20"/>
        <end position="40"/>
    </location>
</feature>
<dbReference type="AlphaFoldDB" id="K0WYL9"/>
<gene>
    <name evidence="6" type="ORF">HMPREF9448_02032</name>
</gene>
<dbReference type="EMBL" id="ADLE01000014">
    <property type="protein sequence ID" value="EJZ63376.1"/>
    <property type="molecule type" value="Genomic_DNA"/>
</dbReference>
<accession>K0WYL9</accession>
<feature type="transmembrane region" description="Helical" evidence="4">
    <location>
        <begin position="87"/>
        <end position="103"/>
    </location>
</feature>
<reference evidence="6 7" key="1">
    <citation type="submission" date="2012-08" db="EMBL/GenBank/DDBJ databases">
        <title>The Genome Sequence of Barnesiella intestinihominis YIT 11860.</title>
        <authorList>
            <consortium name="The Broad Institute Genome Sequencing Platform"/>
            <person name="Earl A."/>
            <person name="Ward D."/>
            <person name="Feldgarden M."/>
            <person name="Gevers D."/>
            <person name="Morotomi M."/>
            <person name="Walker B."/>
            <person name="Young S.K."/>
            <person name="Zeng Q."/>
            <person name="Gargeya S."/>
            <person name="Fitzgerald M."/>
            <person name="Haas B."/>
            <person name="Abouelleil A."/>
            <person name="Alvarado L."/>
            <person name="Arachchi H.M."/>
            <person name="Berlin A.M."/>
            <person name="Chapman S.B."/>
            <person name="Goldberg J."/>
            <person name="Griggs A."/>
            <person name="Gujja S."/>
            <person name="Hansen M."/>
            <person name="Howarth C."/>
            <person name="Imamovic A."/>
            <person name="Larimer J."/>
            <person name="McCowen C."/>
            <person name="Montmayeur A."/>
            <person name="Murphy C."/>
            <person name="Neiman D."/>
            <person name="Pearson M."/>
            <person name="Priest M."/>
            <person name="Roberts A."/>
            <person name="Saif S."/>
            <person name="Shea T."/>
            <person name="Sisk P."/>
            <person name="Sykes S."/>
            <person name="Wortman J."/>
            <person name="Nusbaum C."/>
            <person name="Birren B."/>
        </authorList>
    </citation>
    <scope>NUCLEOTIDE SEQUENCE [LARGE SCALE GENOMIC DNA]</scope>
    <source>
        <strain evidence="6 7">YIT 11860</strain>
    </source>
</reference>
<keyword evidence="2 4" id="KW-1133">Transmembrane helix</keyword>
<proteinExistence type="predicted"/>
<dbReference type="eggNOG" id="COG2814">
    <property type="taxonomic scope" value="Bacteria"/>
</dbReference>
<evidence type="ECO:0000256" key="4">
    <source>
        <dbReference type="SAM" id="Phobius"/>
    </source>
</evidence>
<feature type="transmembrane region" description="Helical" evidence="4">
    <location>
        <begin position="227"/>
        <end position="253"/>
    </location>
</feature>
<evidence type="ECO:0000256" key="2">
    <source>
        <dbReference type="ARBA" id="ARBA00022989"/>
    </source>
</evidence>
<organism evidence="6 7">
    <name type="scientific">Barnesiella intestinihominis YIT 11860</name>
    <dbReference type="NCBI Taxonomy" id="742726"/>
    <lineage>
        <taxon>Bacteria</taxon>
        <taxon>Pseudomonadati</taxon>
        <taxon>Bacteroidota</taxon>
        <taxon>Bacteroidia</taxon>
        <taxon>Bacteroidales</taxon>
        <taxon>Barnesiellaceae</taxon>
        <taxon>Barnesiella</taxon>
    </lineage>
</organism>
<feature type="transmembrane region" description="Helical" evidence="4">
    <location>
        <begin position="351"/>
        <end position="371"/>
    </location>
</feature>
<dbReference type="HOGENOM" id="CLU_040537_2_0_10"/>
<dbReference type="InterPro" id="IPR020846">
    <property type="entry name" value="MFS_dom"/>
</dbReference>